<keyword evidence="8" id="KW-0378">Hydrolase</keyword>
<evidence type="ECO:0000256" key="8">
    <source>
        <dbReference type="ARBA" id="ARBA00022801"/>
    </source>
</evidence>
<keyword evidence="7" id="KW-0479">Metal-binding</keyword>
<dbReference type="InterPro" id="IPR004469">
    <property type="entry name" value="PSP"/>
</dbReference>
<accession>A0A0M3TUD9</accession>
<name>A0A0M3TUD9_9GAMM</name>
<evidence type="ECO:0000256" key="4">
    <source>
        <dbReference type="ARBA" id="ARBA00012640"/>
    </source>
</evidence>
<comment type="pathway">
    <text evidence="2">Amino-acid biosynthesis; L-serine biosynthesis; L-serine from 3-phospho-D-glycerate: step 3/3.</text>
</comment>
<dbReference type="InterPro" id="IPR023214">
    <property type="entry name" value="HAD_sf"/>
</dbReference>
<dbReference type="OrthoDB" id="9792539at2"/>
<dbReference type="EC" id="3.1.3.3" evidence="4"/>
<dbReference type="CDD" id="cd07500">
    <property type="entry name" value="HAD_PSP"/>
    <property type="match status" value="1"/>
</dbReference>
<dbReference type="InterPro" id="IPR036412">
    <property type="entry name" value="HAD-like_sf"/>
</dbReference>
<evidence type="ECO:0000256" key="13">
    <source>
        <dbReference type="ARBA" id="ARBA00048523"/>
    </source>
</evidence>
<dbReference type="SFLD" id="SFLDS00003">
    <property type="entry name" value="Haloacid_Dehalogenase"/>
    <property type="match status" value="1"/>
</dbReference>
<dbReference type="Gene3D" id="3.40.50.1000">
    <property type="entry name" value="HAD superfamily/HAD-like"/>
    <property type="match status" value="1"/>
</dbReference>
<dbReference type="STRING" id="1705394.SP60_05775"/>
<gene>
    <name evidence="15" type="ORF">SP60_05775</name>
</gene>
<protein>
    <recommendedName>
        <fullName evidence="5">Phosphoserine phosphatase</fullName>
        <ecNumber evidence="4">3.1.3.3</ecNumber>
    </recommendedName>
    <alternativeName>
        <fullName evidence="11">O-phosphoserine phosphohydrolase</fullName>
    </alternativeName>
</protein>
<evidence type="ECO:0000256" key="3">
    <source>
        <dbReference type="ARBA" id="ARBA00009184"/>
    </source>
</evidence>
<dbReference type="UniPathway" id="UPA00135">
    <property type="reaction ID" value="UER00198"/>
</dbReference>
<proteinExistence type="inferred from homology"/>
<feature type="active site" description="Proton donor" evidence="14">
    <location>
        <position position="73"/>
    </location>
</feature>
<evidence type="ECO:0000256" key="7">
    <source>
        <dbReference type="ARBA" id="ARBA00022723"/>
    </source>
</evidence>
<dbReference type="KEGG" id="tho:SP60_05775"/>
<evidence type="ECO:0000256" key="11">
    <source>
        <dbReference type="ARBA" id="ARBA00031693"/>
    </source>
</evidence>
<dbReference type="SFLD" id="SFLDG01136">
    <property type="entry name" value="C1.6:_Phosphoserine_Phosphatas"/>
    <property type="match status" value="1"/>
</dbReference>
<evidence type="ECO:0000256" key="12">
    <source>
        <dbReference type="ARBA" id="ARBA00048138"/>
    </source>
</evidence>
<comment type="cofactor">
    <cofactor evidence="1">
        <name>Mg(2+)</name>
        <dbReference type="ChEBI" id="CHEBI:18420"/>
    </cofactor>
</comment>
<sequence>MKTIILHSQDLTIAQLVSQQVGADIQKKRTHFRFTTDKIIDLNALRERFKLDFNIVPESFSASQIGLLVSDMDSTLINIECIDEIADFANLKPQVAGITERAMQGELDFDSSLVERVALLKGLDVSVLEQVYTQRLQINPGGKALINFLHERNIKSAVVSGGFTYFTDRLAQDIGLDYSRANVLAVDNARLAGVTQGAIINAQAKADFINELCQKHALDVSQVIAVGDGANDLAMMKVAGLSVAYHAKPIVAEQADIAINVGGLDKIMDLFDE</sequence>
<dbReference type="SFLD" id="SFLDG01137">
    <property type="entry name" value="C1.6.1:_Phosphoserine_Phosphat"/>
    <property type="match status" value="1"/>
</dbReference>
<dbReference type="GO" id="GO:0000287">
    <property type="term" value="F:magnesium ion binding"/>
    <property type="evidence" value="ECO:0007669"/>
    <property type="project" value="TreeGrafter"/>
</dbReference>
<dbReference type="Pfam" id="PF00702">
    <property type="entry name" value="Hydrolase"/>
    <property type="match status" value="1"/>
</dbReference>
<evidence type="ECO:0000256" key="9">
    <source>
        <dbReference type="ARBA" id="ARBA00022842"/>
    </source>
</evidence>
<comment type="similarity">
    <text evidence="3">Belongs to the HAD-like hydrolase superfamily. SerB family.</text>
</comment>
<dbReference type="AlphaFoldDB" id="A0A0M3TUD9"/>
<dbReference type="NCBIfam" id="TIGR00338">
    <property type="entry name" value="serB"/>
    <property type="match status" value="1"/>
</dbReference>
<keyword evidence="16" id="KW-1185">Reference proteome</keyword>
<keyword evidence="6" id="KW-0028">Amino-acid biosynthesis</keyword>
<dbReference type="RefSeq" id="WP_053951723.1">
    <property type="nucleotide sequence ID" value="NZ_CP010552.1"/>
</dbReference>
<dbReference type="SFLD" id="SFLDF00029">
    <property type="entry name" value="phosphoserine_phosphatase"/>
    <property type="match status" value="1"/>
</dbReference>
<dbReference type="GO" id="GO:0005737">
    <property type="term" value="C:cytoplasm"/>
    <property type="evidence" value="ECO:0007669"/>
    <property type="project" value="TreeGrafter"/>
</dbReference>
<dbReference type="InterPro" id="IPR050582">
    <property type="entry name" value="HAD-like_SerB"/>
</dbReference>
<comment type="catalytic activity">
    <reaction evidence="12">
        <text>O-phospho-L-serine + H2O = L-serine + phosphate</text>
        <dbReference type="Rhea" id="RHEA:21208"/>
        <dbReference type="ChEBI" id="CHEBI:15377"/>
        <dbReference type="ChEBI" id="CHEBI:33384"/>
        <dbReference type="ChEBI" id="CHEBI:43474"/>
        <dbReference type="ChEBI" id="CHEBI:57524"/>
        <dbReference type="EC" id="3.1.3.3"/>
    </reaction>
</comment>
<comment type="catalytic activity">
    <reaction evidence="13">
        <text>O-phospho-D-serine + H2O = D-serine + phosphate</text>
        <dbReference type="Rhea" id="RHEA:24873"/>
        <dbReference type="ChEBI" id="CHEBI:15377"/>
        <dbReference type="ChEBI" id="CHEBI:35247"/>
        <dbReference type="ChEBI" id="CHEBI:43474"/>
        <dbReference type="ChEBI" id="CHEBI:58680"/>
        <dbReference type="EC" id="3.1.3.3"/>
    </reaction>
</comment>
<keyword evidence="9" id="KW-0460">Magnesium</keyword>
<dbReference type="SUPFAM" id="SSF56784">
    <property type="entry name" value="HAD-like"/>
    <property type="match status" value="1"/>
</dbReference>
<dbReference type="PATRIC" id="fig|1705394.5.peg.1153"/>
<keyword evidence="10" id="KW-0718">Serine biosynthesis</keyword>
<feature type="active site" description="Nucleophile" evidence="14">
    <location>
        <position position="71"/>
    </location>
</feature>
<dbReference type="PANTHER" id="PTHR43344">
    <property type="entry name" value="PHOSPHOSERINE PHOSPHATASE"/>
    <property type="match status" value="1"/>
</dbReference>
<organism evidence="15 16">
    <name type="scientific">Candidatus Thioglobus autotrophicus</name>
    <dbReference type="NCBI Taxonomy" id="1705394"/>
    <lineage>
        <taxon>Bacteria</taxon>
        <taxon>Pseudomonadati</taxon>
        <taxon>Pseudomonadota</taxon>
        <taxon>Gammaproteobacteria</taxon>
        <taxon>Candidatus Pseudothioglobaceae</taxon>
        <taxon>Candidatus Thioglobus</taxon>
    </lineage>
</organism>
<evidence type="ECO:0000256" key="10">
    <source>
        <dbReference type="ARBA" id="ARBA00023299"/>
    </source>
</evidence>
<dbReference type="EMBL" id="CP010552">
    <property type="protein sequence ID" value="ALE52755.1"/>
    <property type="molecule type" value="Genomic_DNA"/>
</dbReference>
<dbReference type="NCBIfam" id="TIGR01488">
    <property type="entry name" value="HAD-SF-IB"/>
    <property type="match status" value="1"/>
</dbReference>
<evidence type="ECO:0000256" key="6">
    <source>
        <dbReference type="ARBA" id="ARBA00022605"/>
    </source>
</evidence>
<evidence type="ECO:0000313" key="15">
    <source>
        <dbReference type="EMBL" id="ALE52755.1"/>
    </source>
</evidence>
<dbReference type="PANTHER" id="PTHR43344:SF2">
    <property type="entry name" value="PHOSPHOSERINE PHOSPHATASE"/>
    <property type="match status" value="1"/>
</dbReference>
<reference evidence="15 16" key="1">
    <citation type="journal article" date="2015" name="Genome Announc.">
        <title>Genome Sequence of 'Candidatus Thioglobus autotrophica' Strain EF1, a Chemoautotroph from the SUP05 Clade of Marine Gammaproteobacteria.</title>
        <authorList>
            <person name="Shah V."/>
            <person name="Morris R.M."/>
        </authorList>
    </citation>
    <scope>NUCLEOTIDE SEQUENCE [LARGE SCALE GENOMIC DNA]</scope>
    <source>
        <strain evidence="15 16">EF1</strain>
    </source>
</reference>
<dbReference type="GO" id="GO:0006564">
    <property type="term" value="P:L-serine biosynthetic process"/>
    <property type="evidence" value="ECO:0007669"/>
    <property type="project" value="UniProtKB-KW"/>
</dbReference>
<evidence type="ECO:0000313" key="16">
    <source>
        <dbReference type="Proteomes" id="UP000058020"/>
    </source>
</evidence>
<evidence type="ECO:0000256" key="5">
    <source>
        <dbReference type="ARBA" id="ARBA00015196"/>
    </source>
</evidence>
<evidence type="ECO:0000256" key="14">
    <source>
        <dbReference type="PIRSR" id="PIRSR604469-1"/>
    </source>
</evidence>
<evidence type="ECO:0000256" key="2">
    <source>
        <dbReference type="ARBA" id="ARBA00005135"/>
    </source>
</evidence>
<evidence type="ECO:0000256" key="1">
    <source>
        <dbReference type="ARBA" id="ARBA00001946"/>
    </source>
</evidence>
<dbReference type="GO" id="GO:0036424">
    <property type="term" value="F:L-phosphoserine phosphatase activity"/>
    <property type="evidence" value="ECO:0007669"/>
    <property type="project" value="InterPro"/>
</dbReference>
<dbReference type="Proteomes" id="UP000058020">
    <property type="component" value="Chromosome"/>
</dbReference>